<evidence type="ECO:0000313" key="3">
    <source>
        <dbReference type="EnsemblMetazoa" id="ASIC010967-PA"/>
    </source>
</evidence>
<protein>
    <submittedName>
        <fullName evidence="2 3">DNA gyrase subunit A</fullName>
    </submittedName>
</protein>
<dbReference type="VEuPathDB" id="VectorBase:ASIC010967"/>
<accession>A0A084VYZ7</accession>
<keyword evidence="4" id="KW-1185">Reference proteome</keyword>
<evidence type="ECO:0000313" key="4">
    <source>
        <dbReference type="Proteomes" id="UP000030765"/>
    </source>
</evidence>
<dbReference type="AlphaFoldDB" id="A0A084VYZ7"/>
<dbReference type="Proteomes" id="UP000030765">
    <property type="component" value="Unassembled WGS sequence"/>
</dbReference>
<dbReference type="EMBL" id="ATLV01018576">
    <property type="status" value="NOT_ANNOTATED_CDS"/>
    <property type="molecule type" value="Genomic_DNA"/>
</dbReference>
<dbReference type="EMBL" id="KE525238">
    <property type="protein sequence ID" value="KFB43191.1"/>
    <property type="molecule type" value="Genomic_DNA"/>
</dbReference>
<proteinExistence type="predicted"/>
<reference evidence="3" key="2">
    <citation type="submission" date="2020-05" db="UniProtKB">
        <authorList>
            <consortium name="EnsemblMetazoa"/>
        </authorList>
    </citation>
    <scope>IDENTIFICATION</scope>
</reference>
<dbReference type="EnsemblMetazoa" id="ASIC010967-RA">
    <property type="protein sequence ID" value="ASIC010967-PA"/>
    <property type="gene ID" value="ASIC010967"/>
</dbReference>
<evidence type="ECO:0000256" key="1">
    <source>
        <dbReference type="SAM" id="MobiDB-lite"/>
    </source>
</evidence>
<sequence length="78" mass="8367">MDYPHDNGVDGWKMMEGARDWDGNTFFQGGFEAAATTRGSIWRMTCHKTPAGSRSENGEAAPGGQPCAAEDNVANIMS</sequence>
<gene>
    <name evidence="2" type="ORF">ZHAS_00010967</name>
</gene>
<evidence type="ECO:0000313" key="2">
    <source>
        <dbReference type="EMBL" id="KFB43191.1"/>
    </source>
</evidence>
<reference evidence="2 4" key="1">
    <citation type="journal article" date="2014" name="BMC Genomics">
        <title>Genome sequence of Anopheles sinensis provides insight into genetics basis of mosquito competence for malaria parasites.</title>
        <authorList>
            <person name="Zhou D."/>
            <person name="Zhang D."/>
            <person name="Ding G."/>
            <person name="Shi L."/>
            <person name="Hou Q."/>
            <person name="Ye Y."/>
            <person name="Xu Y."/>
            <person name="Zhou H."/>
            <person name="Xiong C."/>
            <person name="Li S."/>
            <person name="Yu J."/>
            <person name="Hong S."/>
            <person name="Yu X."/>
            <person name="Zou P."/>
            <person name="Chen C."/>
            <person name="Chang X."/>
            <person name="Wang W."/>
            <person name="Lv Y."/>
            <person name="Sun Y."/>
            <person name="Ma L."/>
            <person name="Shen B."/>
            <person name="Zhu C."/>
        </authorList>
    </citation>
    <scope>NUCLEOTIDE SEQUENCE [LARGE SCALE GENOMIC DNA]</scope>
</reference>
<feature type="region of interest" description="Disordered" evidence="1">
    <location>
        <begin position="48"/>
        <end position="78"/>
    </location>
</feature>
<name>A0A084VYZ7_ANOSI</name>
<organism evidence="2">
    <name type="scientific">Anopheles sinensis</name>
    <name type="common">Mosquito</name>
    <dbReference type="NCBI Taxonomy" id="74873"/>
    <lineage>
        <taxon>Eukaryota</taxon>
        <taxon>Metazoa</taxon>
        <taxon>Ecdysozoa</taxon>
        <taxon>Arthropoda</taxon>
        <taxon>Hexapoda</taxon>
        <taxon>Insecta</taxon>
        <taxon>Pterygota</taxon>
        <taxon>Neoptera</taxon>
        <taxon>Endopterygota</taxon>
        <taxon>Diptera</taxon>
        <taxon>Nematocera</taxon>
        <taxon>Culicoidea</taxon>
        <taxon>Culicidae</taxon>
        <taxon>Anophelinae</taxon>
        <taxon>Anopheles</taxon>
    </lineage>
</organism>